<proteinExistence type="predicted"/>
<dbReference type="PRINTS" id="PR00452">
    <property type="entry name" value="SH3DOMAIN"/>
</dbReference>
<dbReference type="OrthoDB" id="10255964at2759"/>
<feature type="domain" description="SH3" evidence="4">
    <location>
        <begin position="1"/>
        <end position="66"/>
    </location>
</feature>
<dbReference type="PANTHER" id="PTHR46026">
    <property type="entry name" value="RHO-TYPE GUANINE NUCLEOTIDE EXCHANGE FACTOR, ISOFORM F"/>
    <property type="match status" value="1"/>
</dbReference>
<dbReference type="PROSITE" id="PS50002">
    <property type="entry name" value="SH3"/>
    <property type="match status" value="1"/>
</dbReference>
<keyword evidence="1 2" id="KW-0728">SH3 domain</keyword>
<evidence type="ECO:0000259" key="4">
    <source>
        <dbReference type="PROSITE" id="PS50002"/>
    </source>
</evidence>
<dbReference type="Gene3D" id="2.30.30.40">
    <property type="entry name" value="SH3 Domains"/>
    <property type="match status" value="1"/>
</dbReference>
<dbReference type="Proteomes" id="UP000054408">
    <property type="component" value="Unassembled WGS sequence"/>
</dbReference>
<evidence type="ECO:0000313" key="6">
    <source>
        <dbReference type="Proteomes" id="UP000054408"/>
    </source>
</evidence>
<dbReference type="GeneID" id="25569405"/>
<evidence type="ECO:0000256" key="1">
    <source>
        <dbReference type="ARBA" id="ARBA00022443"/>
    </source>
</evidence>
<protein>
    <recommendedName>
        <fullName evidence="4">SH3 domain-containing protein</fullName>
    </recommendedName>
</protein>
<dbReference type="AlphaFoldDB" id="A0A0L0DVU7"/>
<name>A0A0L0DVU7_THETB</name>
<dbReference type="EMBL" id="GL349513">
    <property type="protein sequence ID" value="KNC56201.1"/>
    <property type="molecule type" value="Genomic_DNA"/>
</dbReference>
<evidence type="ECO:0000313" key="5">
    <source>
        <dbReference type="EMBL" id="KNC56201.1"/>
    </source>
</evidence>
<keyword evidence="6" id="KW-1185">Reference proteome</keyword>
<gene>
    <name evidence="5" type="ORF">AMSG_11448</name>
</gene>
<dbReference type="SMART" id="SM00326">
    <property type="entry name" value="SH3"/>
    <property type="match status" value="1"/>
</dbReference>
<dbReference type="eggNOG" id="KOG1029">
    <property type="taxonomic scope" value="Eukaryota"/>
</dbReference>
<dbReference type="RefSeq" id="XP_013752678.1">
    <property type="nucleotide sequence ID" value="XM_013897224.1"/>
</dbReference>
<reference evidence="5 6" key="1">
    <citation type="submission" date="2010-05" db="EMBL/GenBank/DDBJ databases">
        <title>The Genome Sequence of Thecamonas trahens ATCC 50062.</title>
        <authorList>
            <consortium name="The Broad Institute Genome Sequencing Platform"/>
            <person name="Russ C."/>
            <person name="Cuomo C."/>
            <person name="Shea T."/>
            <person name="Young S.K."/>
            <person name="Zeng Q."/>
            <person name="Koehrsen M."/>
            <person name="Haas B."/>
            <person name="Borodovsky M."/>
            <person name="Guigo R."/>
            <person name="Alvarado L."/>
            <person name="Berlin A."/>
            <person name="Bochicchio J."/>
            <person name="Borenstein D."/>
            <person name="Chapman S."/>
            <person name="Chen Z."/>
            <person name="Freedman E."/>
            <person name="Gellesch M."/>
            <person name="Goldberg J."/>
            <person name="Griggs A."/>
            <person name="Gujja S."/>
            <person name="Heilman E."/>
            <person name="Heiman D."/>
            <person name="Hepburn T."/>
            <person name="Howarth C."/>
            <person name="Jen D."/>
            <person name="Larson L."/>
            <person name="Mehta T."/>
            <person name="Park D."/>
            <person name="Pearson M."/>
            <person name="Roberts A."/>
            <person name="Saif S."/>
            <person name="Shenoy N."/>
            <person name="Sisk P."/>
            <person name="Stolte C."/>
            <person name="Sykes S."/>
            <person name="Thomson T."/>
            <person name="Walk T."/>
            <person name="White J."/>
            <person name="Yandava C."/>
            <person name="Burger G."/>
            <person name="Gray M.W."/>
            <person name="Holland P.W.H."/>
            <person name="King N."/>
            <person name="Lang F.B.F."/>
            <person name="Roger A.J."/>
            <person name="Ruiz-Trillo I."/>
            <person name="Lander E."/>
            <person name="Nusbaum C."/>
        </authorList>
    </citation>
    <scope>NUCLEOTIDE SEQUENCE [LARGE SCALE GENOMIC DNA]</scope>
    <source>
        <strain evidence="5 6">ATCC 50062</strain>
    </source>
</reference>
<dbReference type="SUPFAM" id="SSF50044">
    <property type="entry name" value="SH3-domain"/>
    <property type="match status" value="1"/>
</dbReference>
<dbReference type="InterPro" id="IPR036028">
    <property type="entry name" value="SH3-like_dom_sf"/>
</dbReference>
<accession>A0A0L0DVU7</accession>
<dbReference type="PANTHER" id="PTHR46026:SF1">
    <property type="entry name" value="RHO-TYPE GUANINE NUCLEOTIDE EXCHANGE FACTOR, ISOFORM F"/>
    <property type="match status" value="1"/>
</dbReference>
<organism evidence="5 6">
    <name type="scientific">Thecamonas trahens ATCC 50062</name>
    <dbReference type="NCBI Taxonomy" id="461836"/>
    <lineage>
        <taxon>Eukaryota</taxon>
        <taxon>Apusozoa</taxon>
        <taxon>Apusomonadida</taxon>
        <taxon>Apusomonadidae</taxon>
        <taxon>Thecamonas</taxon>
    </lineage>
</organism>
<dbReference type="STRING" id="461836.A0A0L0DVU7"/>
<dbReference type="Pfam" id="PF00018">
    <property type="entry name" value="SH3_1"/>
    <property type="match status" value="1"/>
</dbReference>
<dbReference type="InterPro" id="IPR001452">
    <property type="entry name" value="SH3_domain"/>
</dbReference>
<evidence type="ECO:0000256" key="2">
    <source>
        <dbReference type="PROSITE-ProRule" id="PRU00192"/>
    </source>
</evidence>
<evidence type="ECO:0000256" key="3">
    <source>
        <dbReference type="SAM" id="MobiDB-lite"/>
    </source>
</evidence>
<feature type="region of interest" description="Disordered" evidence="3">
    <location>
        <begin position="157"/>
        <end position="184"/>
    </location>
</feature>
<sequence length="184" mass="21367">MATIKVKSVFDYTAENDDELSFDVGEIIQVLNNDDAGWWVGVILKGGKARGEKGWFPSNFVEPYNEADDSANEDPPPLPKRSKAAAPPLLLLLLLPLRRRPRPRAPIRPRQGRRTKPRLCLRVERRRPPPPSGRVRRPERWLSVPWRPCPLRRPCRARARHRQSPTCRLMRRPRQTARGRRPWA</sequence>